<evidence type="ECO:0000313" key="6">
    <source>
        <dbReference type="Proteomes" id="UP000823896"/>
    </source>
</evidence>
<dbReference type="PROSITE" id="PS51379">
    <property type="entry name" value="4FE4S_FER_2"/>
    <property type="match status" value="1"/>
</dbReference>
<dbReference type="GO" id="GO:0051536">
    <property type="term" value="F:iron-sulfur cluster binding"/>
    <property type="evidence" value="ECO:0007669"/>
    <property type="project" value="UniProtKB-KW"/>
</dbReference>
<dbReference type="Pfam" id="PF00248">
    <property type="entry name" value="Aldo_ket_red"/>
    <property type="match status" value="1"/>
</dbReference>
<name>A0A9D2NQ11_9FIRM</name>
<comment type="caution">
    <text evidence="5">The sequence shown here is derived from an EMBL/GenBank/DDBJ whole genome shotgun (WGS) entry which is preliminary data.</text>
</comment>
<reference evidence="5" key="2">
    <citation type="submission" date="2021-04" db="EMBL/GenBank/DDBJ databases">
        <authorList>
            <person name="Gilroy R."/>
        </authorList>
    </citation>
    <scope>NUCLEOTIDE SEQUENCE</scope>
    <source>
        <strain evidence="5">CHK187-11901</strain>
    </source>
</reference>
<dbReference type="SUPFAM" id="SSF51430">
    <property type="entry name" value="NAD(P)-linked oxidoreductase"/>
    <property type="match status" value="1"/>
</dbReference>
<sequence length="364" mass="40482">MEYRTLPHDDARISVIGLGTSSIGEADEKEIIETIRMALDHGINYIDMASGHAAAFFGVGKAIAGRRDQVYLQIHFGADYTSGEYGWTTDPDKVRKAVAWQLKMLQTDYIDFGFIHCIDEESDLRTVQENGIIDAILELKRQGVVRHIGLSSHTPALVNQVLDMGILDMVMFSINPAYDNRHGEYAFGESDERLALYQRCAKEGVGISVMKPFCGGQLLDAEKSVFPKALTRIQCLQYALDQPGVITVLPGVRGRDDLKALLAYCDASPQEKDYSILAQFDAVKQKGRCVYCRHCHPCPAGLDIALIHKYYDLAKLGDALAADHYHHLERKASDCVHCGHCTKRCPFGADPMKEMETISAYFGE</sequence>
<evidence type="ECO:0000313" key="5">
    <source>
        <dbReference type="EMBL" id="HJC36430.1"/>
    </source>
</evidence>
<evidence type="ECO:0000259" key="4">
    <source>
        <dbReference type="PROSITE" id="PS51379"/>
    </source>
</evidence>
<dbReference type="InterPro" id="IPR017896">
    <property type="entry name" value="4Fe4S_Fe-S-bd"/>
</dbReference>
<dbReference type="PANTHER" id="PTHR43312:SF1">
    <property type="entry name" value="NADP-DEPENDENT OXIDOREDUCTASE DOMAIN-CONTAINING PROTEIN"/>
    <property type="match status" value="1"/>
</dbReference>
<dbReference type="AlphaFoldDB" id="A0A9D2NQ11"/>
<dbReference type="PROSITE" id="PS00198">
    <property type="entry name" value="4FE4S_FER_1"/>
    <property type="match status" value="1"/>
</dbReference>
<dbReference type="CDD" id="cd19100">
    <property type="entry name" value="AKR_unchar"/>
    <property type="match status" value="1"/>
</dbReference>
<dbReference type="GO" id="GO:0046872">
    <property type="term" value="F:metal ion binding"/>
    <property type="evidence" value="ECO:0007669"/>
    <property type="project" value="UniProtKB-KW"/>
</dbReference>
<dbReference type="InterPro" id="IPR036812">
    <property type="entry name" value="NAD(P)_OxRdtase_dom_sf"/>
</dbReference>
<proteinExistence type="predicted"/>
<keyword evidence="1" id="KW-0479">Metal-binding</keyword>
<feature type="domain" description="4Fe-4S ferredoxin-type" evidence="4">
    <location>
        <begin position="326"/>
        <end position="355"/>
    </location>
</feature>
<evidence type="ECO:0000256" key="1">
    <source>
        <dbReference type="ARBA" id="ARBA00022723"/>
    </source>
</evidence>
<dbReference type="Proteomes" id="UP000823896">
    <property type="component" value="Unassembled WGS sequence"/>
</dbReference>
<keyword evidence="2" id="KW-0408">Iron</keyword>
<organism evidence="5 6">
    <name type="scientific">Candidatus Merdibacter merdavium</name>
    <dbReference type="NCBI Taxonomy" id="2838692"/>
    <lineage>
        <taxon>Bacteria</taxon>
        <taxon>Bacillati</taxon>
        <taxon>Bacillota</taxon>
        <taxon>Erysipelotrichia</taxon>
        <taxon>Erysipelotrichales</taxon>
        <taxon>Erysipelotrichaceae</taxon>
        <taxon>Merdibacter</taxon>
    </lineage>
</organism>
<dbReference type="EMBL" id="DWWM01000028">
    <property type="protein sequence ID" value="HJC36430.1"/>
    <property type="molecule type" value="Genomic_DNA"/>
</dbReference>
<keyword evidence="3" id="KW-0411">Iron-sulfur</keyword>
<dbReference type="Pfam" id="PF13534">
    <property type="entry name" value="Fer4_17"/>
    <property type="match status" value="1"/>
</dbReference>
<evidence type="ECO:0000256" key="3">
    <source>
        <dbReference type="ARBA" id="ARBA00023014"/>
    </source>
</evidence>
<reference evidence="5" key="1">
    <citation type="journal article" date="2021" name="PeerJ">
        <title>Extensive microbial diversity within the chicken gut microbiome revealed by metagenomics and culture.</title>
        <authorList>
            <person name="Gilroy R."/>
            <person name="Ravi A."/>
            <person name="Getino M."/>
            <person name="Pursley I."/>
            <person name="Horton D.L."/>
            <person name="Alikhan N.F."/>
            <person name="Baker D."/>
            <person name="Gharbi K."/>
            <person name="Hall N."/>
            <person name="Watson M."/>
            <person name="Adriaenssens E.M."/>
            <person name="Foster-Nyarko E."/>
            <person name="Jarju S."/>
            <person name="Secka A."/>
            <person name="Antonio M."/>
            <person name="Oren A."/>
            <person name="Chaudhuri R.R."/>
            <person name="La Ragione R."/>
            <person name="Hildebrand F."/>
            <person name="Pallen M.J."/>
        </authorList>
    </citation>
    <scope>NUCLEOTIDE SEQUENCE</scope>
    <source>
        <strain evidence="5">CHK187-11901</strain>
    </source>
</reference>
<dbReference type="InterPro" id="IPR023210">
    <property type="entry name" value="NADP_OxRdtase_dom"/>
</dbReference>
<dbReference type="InterPro" id="IPR017900">
    <property type="entry name" value="4Fe4S_Fe_S_CS"/>
</dbReference>
<dbReference type="Gene3D" id="3.20.20.100">
    <property type="entry name" value="NADP-dependent oxidoreductase domain"/>
    <property type="match status" value="1"/>
</dbReference>
<dbReference type="PANTHER" id="PTHR43312">
    <property type="entry name" value="D-THREO-ALDOSE 1-DEHYDROGENASE"/>
    <property type="match status" value="1"/>
</dbReference>
<gene>
    <name evidence="5" type="ORF">H9702_04785</name>
</gene>
<dbReference type="SUPFAM" id="SSF46548">
    <property type="entry name" value="alpha-helical ferredoxin"/>
    <property type="match status" value="1"/>
</dbReference>
<evidence type="ECO:0000256" key="2">
    <source>
        <dbReference type="ARBA" id="ARBA00023004"/>
    </source>
</evidence>
<dbReference type="InterPro" id="IPR053135">
    <property type="entry name" value="AKR2_Oxidoreductase"/>
</dbReference>
<accession>A0A9D2NQ11</accession>
<protein>
    <submittedName>
        <fullName evidence="5">Aldo/keto reductase</fullName>
    </submittedName>
</protein>